<feature type="transmembrane region" description="Helical" evidence="1">
    <location>
        <begin position="12"/>
        <end position="32"/>
    </location>
</feature>
<gene>
    <name evidence="2" type="ORF">CHR53_07000</name>
</gene>
<organism evidence="2 3">
    <name type="scientific">Neobacillus mesonae</name>
    <dbReference type="NCBI Taxonomy" id="1193713"/>
    <lineage>
        <taxon>Bacteria</taxon>
        <taxon>Bacillati</taxon>
        <taxon>Bacillota</taxon>
        <taxon>Bacilli</taxon>
        <taxon>Bacillales</taxon>
        <taxon>Bacillaceae</taxon>
        <taxon>Neobacillus</taxon>
    </lineage>
</organism>
<dbReference type="EMBL" id="CP022572">
    <property type="protein sequence ID" value="AZU61018.1"/>
    <property type="molecule type" value="Genomic_DNA"/>
</dbReference>
<dbReference type="RefSeq" id="WP_127485812.1">
    <property type="nucleotide sequence ID" value="NZ_CP022572.1"/>
</dbReference>
<dbReference type="Proteomes" id="UP000282892">
    <property type="component" value="Chromosome"/>
</dbReference>
<name>A0A3T0HVM5_9BACI</name>
<reference evidence="2 3" key="1">
    <citation type="submission" date="2017-07" db="EMBL/GenBank/DDBJ databases">
        <title>The complete genome sequence of Bacillus mesonae strain H20-5, an efficient strain improving plant abiotic stress resistance.</title>
        <authorList>
            <person name="Kim S.Y."/>
            <person name="Song H."/>
            <person name="Sang M.K."/>
            <person name="Weon H.-Y."/>
            <person name="Song J."/>
        </authorList>
    </citation>
    <scope>NUCLEOTIDE SEQUENCE [LARGE SCALE GENOMIC DNA]</scope>
    <source>
        <strain evidence="2 3">H20-5</strain>
    </source>
</reference>
<evidence type="ECO:0000313" key="2">
    <source>
        <dbReference type="EMBL" id="AZU61018.1"/>
    </source>
</evidence>
<keyword evidence="1" id="KW-0812">Transmembrane</keyword>
<keyword evidence="3" id="KW-1185">Reference proteome</keyword>
<evidence type="ECO:0000256" key="1">
    <source>
        <dbReference type="SAM" id="Phobius"/>
    </source>
</evidence>
<sequence length="71" mass="7685">MRKIKPMIDGLFFVSSSIFLGYLVLIAVYIIWTIGAGAMTWICLTGVAFVIGSALIVAENKADEAEEATDE</sequence>
<proteinExistence type="predicted"/>
<feature type="transmembrane region" description="Helical" evidence="1">
    <location>
        <begin position="38"/>
        <end position="58"/>
    </location>
</feature>
<accession>A0A3T0HVM5</accession>
<keyword evidence="1" id="KW-1133">Transmembrane helix</keyword>
<keyword evidence="1" id="KW-0472">Membrane</keyword>
<protein>
    <submittedName>
        <fullName evidence="2">Uncharacterized protein</fullName>
    </submittedName>
</protein>
<dbReference type="AlphaFoldDB" id="A0A3T0HVM5"/>
<evidence type="ECO:0000313" key="3">
    <source>
        <dbReference type="Proteomes" id="UP000282892"/>
    </source>
</evidence>
<dbReference type="KEGG" id="nmk:CHR53_07000"/>